<dbReference type="SUPFAM" id="SSF47323">
    <property type="entry name" value="Anticodon-binding domain of a subclass of class I aminoacyl-tRNA synthetases"/>
    <property type="match status" value="1"/>
</dbReference>
<dbReference type="Pfam" id="PF05746">
    <property type="entry name" value="DALR_1"/>
    <property type="match status" value="1"/>
</dbReference>
<keyword evidence="3" id="KW-1185">Reference proteome</keyword>
<name>A0ABD2WER5_9HYME</name>
<accession>A0ABD2WER5</accession>
<reference evidence="2 3" key="1">
    <citation type="journal article" date="2024" name="bioRxiv">
        <title>A reference genome for Trichogramma kaykai: A tiny desert-dwelling parasitoid wasp with competing sex-ratio distorters.</title>
        <authorList>
            <person name="Culotta J."/>
            <person name="Lindsey A.R."/>
        </authorList>
    </citation>
    <scope>NUCLEOTIDE SEQUENCE [LARGE SCALE GENOMIC DNA]</scope>
    <source>
        <strain evidence="2 3">KSX58</strain>
    </source>
</reference>
<sequence>MIQIFDSLMLNSYIFLKDIIQDVLDSYKKIKSIDLYSIRVNTLNLSAILWKDKETVVNLCCKKLQDEIRNQIKIKFGNHVNECFSIVVVIKDLKFYEFSFSRGPTSSLVLKNALEQPFKFGKMEVSKLNFTVDPGYPNDFDLNYLRLQCTMNICKNIANVFEYSSTASNSIHCYLFCMTSNPQLCDKPGKVCKPILCASVVDKITKKKVKCLKQKEYLSRKCNKIHEVSNIRYASTQHKALTEKDVERIALASMSYDLTATTLKNPVKINIVSSEDDSSIDDITMILYNLERMAAICMKYHEYHKDSIIPDLLPFESIDEMDILDDEWDLICNYIWMYPYVVRSIIKIEPEPDFNIAVLWRFVINLCHKFSKFYRNHRILMLNTSNDRVTKQITLRIYILKGLVKVLKHALDLLGVNEIQV</sequence>
<feature type="domain" description="DALR anticodon binding" evidence="1">
    <location>
        <begin position="286"/>
        <end position="419"/>
    </location>
</feature>
<dbReference type="EMBL" id="JBJJXI010000109">
    <property type="protein sequence ID" value="KAL3391442.1"/>
    <property type="molecule type" value="Genomic_DNA"/>
</dbReference>
<organism evidence="2 3">
    <name type="scientific">Trichogramma kaykai</name>
    <dbReference type="NCBI Taxonomy" id="54128"/>
    <lineage>
        <taxon>Eukaryota</taxon>
        <taxon>Metazoa</taxon>
        <taxon>Ecdysozoa</taxon>
        <taxon>Arthropoda</taxon>
        <taxon>Hexapoda</taxon>
        <taxon>Insecta</taxon>
        <taxon>Pterygota</taxon>
        <taxon>Neoptera</taxon>
        <taxon>Endopterygota</taxon>
        <taxon>Hymenoptera</taxon>
        <taxon>Apocrita</taxon>
        <taxon>Proctotrupomorpha</taxon>
        <taxon>Chalcidoidea</taxon>
        <taxon>Trichogrammatidae</taxon>
        <taxon>Trichogramma</taxon>
    </lineage>
</organism>
<proteinExistence type="predicted"/>
<dbReference type="InterPro" id="IPR008909">
    <property type="entry name" value="DALR_anticod-bd"/>
</dbReference>
<evidence type="ECO:0000259" key="1">
    <source>
        <dbReference type="SMART" id="SM00836"/>
    </source>
</evidence>
<evidence type="ECO:0000313" key="2">
    <source>
        <dbReference type="EMBL" id="KAL3391442.1"/>
    </source>
</evidence>
<gene>
    <name evidence="2" type="ORF">TKK_013777</name>
</gene>
<dbReference type="AlphaFoldDB" id="A0ABD2WER5"/>
<dbReference type="PANTHER" id="PTHR16043:SF1">
    <property type="entry name" value="DALR ANTICODON-BINDING DOMAIN-CONTAINING PROTEIN 3"/>
    <property type="match status" value="1"/>
</dbReference>
<dbReference type="InterPro" id="IPR009080">
    <property type="entry name" value="tRNAsynth_Ia_anticodon-bd"/>
</dbReference>
<dbReference type="Proteomes" id="UP001627154">
    <property type="component" value="Unassembled WGS sequence"/>
</dbReference>
<dbReference type="Gene3D" id="1.10.730.10">
    <property type="entry name" value="Isoleucyl-tRNA Synthetase, Domain 1"/>
    <property type="match status" value="1"/>
</dbReference>
<dbReference type="PANTHER" id="PTHR16043">
    <property type="entry name" value="DALRD3 PROTEIN"/>
    <property type="match status" value="1"/>
</dbReference>
<dbReference type="InterPro" id="IPR037380">
    <property type="entry name" value="DALRD3"/>
</dbReference>
<dbReference type="SMART" id="SM00836">
    <property type="entry name" value="DALR_1"/>
    <property type="match status" value="1"/>
</dbReference>
<comment type="caution">
    <text evidence="2">The sequence shown here is derived from an EMBL/GenBank/DDBJ whole genome shotgun (WGS) entry which is preliminary data.</text>
</comment>
<evidence type="ECO:0000313" key="3">
    <source>
        <dbReference type="Proteomes" id="UP001627154"/>
    </source>
</evidence>
<protein>
    <recommendedName>
        <fullName evidence="1">DALR anticodon binding domain-containing protein</fullName>
    </recommendedName>
</protein>